<dbReference type="Proteomes" id="UP000813462">
    <property type="component" value="Unassembled WGS sequence"/>
</dbReference>
<proteinExistence type="predicted"/>
<organism evidence="1 2">
    <name type="scientific">Ziziphus jujuba var. spinosa</name>
    <dbReference type="NCBI Taxonomy" id="714518"/>
    <lineage>
        <taxon>Eukaryota</taxon>
        <taxon>Viridiplantae</taxon>
        <taxon>Streptophyta</taxon>
        <taxon>Embryophyta</taxon>
        <taxon>Tracheophyta</taxon>
        <taxon>Spermatophyta</taxon>
        <taxon>Magnoliopsida</taxon>
        <taxon>eudicotyledons</taxon>
        <taxon>Gunneridae</taxon>
        <taxon>Pentapetalae</taxon>
        <taxon>rosids</taxon>
        <taxon>fabids</taxon>
        <taxon>Rosales</taxon>
        <taxon>Rhamnaceae</taxon>
        <taxon>Paliureae</taxon>
        <taxon>Ziziphus</taxon>
    </lineage>
</organism>
<dbReference type="AlphaFoldDB" id="A0A978V018"/>
<reference evidence="1" key="1">
    <citation type="journal article" date="2021" name="Front. Plant Sci.">
        <title>Chromosome-Scale Genome Assembly for Chinese Sour Jujube and Insights Into Its Genome Evolution and Domestication Signature.</title>
        <authorList>
            <person name="Shen L.-Y."/>
            <person name="Luo H."/>
            <person name="Wang X.-L."/>
            <person name="Wang X.-M."/>
            <person name="Qiu X.-J."/>
            <person name="Liu H."/>
            <person name="Zhou S.-S."/>
            <person name="Jia K.-H."/>
            <person name="Nie S."/>
            <person name="Bao Y.-T."/>
            <person name="Zhang R.-G."/>
            <person name="Yun Q.-Z."/>
            <person name="Chai Y.-H."/>
            <person name="Lu J.-Y."/>
            <person name="Li Y."/>
            <person name="Zhao S.-W."/>
            <person name="Mao J.-F."/>
            <person name="Jia S.-G."/>
            <person name="Mao Y.-M."/>
        </authorList>
    </citation>
    <scope>NUCLEOTIDE SEQUENCE</scope>
    <source>
        <strain evidence="1">AT0</strain>
        <tissue evidence="1">Leaf</tissue>
    </source>
</reference>
<evidence type="ECO:0000313" key="2">
    <source>
        <dbReference type="Proteomes" id="UP000813462"/>
    </source>
</evidence>
<comment type="caution">
    <text evidence="1">The sequence shown here is derived from an EMBL/GenBank/DDBJ whole genome shotgun (WGS) entry which is preliminary data.</text>
</comment>
<gene>
    <name evidence="1" type="ORF">FEM48_Zijuj08G0160600</name>
</gene>
<sequence length="316" mass="34868">MAGADYHDIDISFKEWEAEGLEYTPAHLLAEEDEDEVIRRDSKYGAERFNTHFLDTKQGYDIGSGGNYKGKKDDLVSVMGNLSMGFLGIVEKILSRILGLLKKWASRVQGKHAYTGNRHCLISAFKVKGSASPNELFISANSILLASISAKENANKVADTFGKLEDLDFGAFQSSDLVMKVEVSFVPNSSSHSPLSRWCLSLVSLTKASPPDHLNNRSSSSPTNVRGLARPLHLSEEETWPITTFLAVYIFTDTQNDEDYCTAGSKAEEKKAEKTAFDVNLEKFDTAAKIKQGVTKEEANDMIEKRKAARGVAITE</sequence>
<protein>
    <submittedName>
        <fullName evidence="1">Uncharacterized protein</fullName>
    </submittedName>
</protein>
<evidence type="ECO:0000313" key="1">
    <source>
        <dbReference type="EMBL" id="KAH7520584.1"/>
    </source>
</evidence>
<dbReference type="EMBL" id="JAEACU010000008">
    <property type="protein sequence ID" value="KAH7520584.1"/>
    <property type="molecule type" value="Genomic_DNA"/>
</dbReference>
<accession>A0A978V018</accession>
<name>A0A978V018_ZIZJJ</name>